<accession>F2KRW5</accession>
<evidence type="ECO:0000259" key="1">
    <source>
        <dbReference type="Pfam" id="PF01909"/>
    </source>
</evidence>
<dbReference type="eggNOG" id="arCOG01205">
    <property type="taxonomic scope" value="Archaea"/>
</dbReference>
<reference evidence="2 3" key="1">
    <citation type="submission" date="2011-03" db="EMBL/GenBank/DDBJ databases">
        <title>The complete genome of Archaeoglobus veneficus SNP6.</title>
        <authorList>
            <consortium name="US DOE Joint Genome Institute (JGI-PGF)"/>
            <person name="Lucas S."/>
            <person name="Copeland A."/>
            <person name="Lapidus A."/>
            <person name="Bruce D."/>
            <person name="Goodwin L."/>
            <person name="Pitluck S."/>
            <person name="Kyrpides N."/>
            <person name="Mavromatis K."/>
            <person name="Pagani I."/>
            <person name="Ivanova N."/>
            <person name="Mikhailova N."/>
            <person name="Lu M."/>
            <person name="Detter J.C."/>
            <person name="Tapia R."/>
            <person name="Han C."/>
            <person name="Land M."/>
            <person name="Hauser L."/>
            <person name="Markowitz V."/>
            <person name="Cheng J.-F."/>
            <person name="Hugenholtz P."/>
            <person name="Woyke T."/>
            <person name="Wu D."/>
            <person name="Spring S."/>
            <person name="Brambilla E."/>
            <person name="Klenk H.-P."/>
            <person name="Eisen J.A."/>
        </authorList>
    </citation>
    <scope>NUCLEOTIDE SEQUENCE [LARGE SCALE GENOMIC DNA]</scope>
    <source>
        <strain>SNP6</strain>
    </source>
</reference>
<dbReference type="HOGENOM" id="CLU_159724_1_0_2"/>
<evidence type="ECO:0000313" key="3">
    <source>
        <dbReference type="Proteomes" id="UP000008136"/>
    </source>
</evidence>
<dbReference type="CDD" id="cd05403">
    <property type="entry name" value="NT_KNTase_like"/>
    <property type="match status" value="1"/>
</dbReference>
<evidence type="ECO:0000313" key="2">
    <source>
        <dbReference type="EMBL" id="AEA46806.1"/>
    </source>
</evidence>
<keyword evidence="3" id="KW-1185">Reference proteome</keyword>
<dbReference type="GO" id="GO:0016779">
    <property type="term" value="F:nucleotidyltransferase activity"/>
    <property type="evidence" value="ECO:0007669"/>
    <property type="project" value="InterPro"/>
</dbReference>
<protein>
    <submittedName>
        <fullName evidence="2">DNA polymerase beta domain protein region</fullName>
    </submittedName>
</protein>
<dbReference type="Gene3D" id="3.30.460.10">
    <property type="entry name" value="Beta Polymerase, domain 2"/>
    <property type="match status" value="1"/>
</dbReference>
<proteinExistence type="predicted"/>
<name>F2KRW5_ARCVS</name>
<dbReference type="Pfam" id="PF01909">
    <property type="entry name" value="NTP_transf_2"/>
    <property type="match status" value="1"/>
</dbReference>
<dbReference type="SUPFAM" id="SSF81301">
    <property type="entry name" value="Nucleotidyltransferase"/>
    <property type="match status" value="1"/>
</dbReference>
<gene>
    <name evidence="2" type="ordered locus">Arcve_0790</name>
</gene>
<dbReference type="InterPro" id="IPR002934">
    <property type="entry name" value="Polymerase_NTP_transf_dom"/>
</dbReference>
<dbReference type="InterPro" id="IPR043519">
    <property type="entry name" value="NT_sf"/>
</dbReference>
<dbReference type="RefSeq" id="WP_013683478.1">
    <property type="nucleotide sequence ID" value="NC_015320.1"/>
</dbReference>
<dbReference type="EMBL" id="CP002588">
    <property type="protein sequence ID" value="AEA46806.1"/>
    <property type="molecule type" value="Genomic_DNA"/>
</dbReference>
<dbReference type="Proteomes" id="UP000008136">
    <property type="component" value="Chromosome"/>
</dbReference>
<sequence>MNLMDAVREIAQEERKYFENYMEYAQKIKKVAEGSLGKADVYVFGSVVEGRHTPASDIDILIVSENTPKSQWERGRIRAKIMKAIDVFAPFEIHIVTPKEFEWYRRFIQKMRKV</sequence>
<dbReference type="GeneID" id="10393893"/>
<dbReference type="OrthoDB" id="40412at2157"/>
<dbReference type="KEGG" id="ave:Arcve_0790"/>
<dbReference type="STRING" id="693661.Arcve_0790"/>
<feature type="domain" description="Polymerase nucleotidyl transferase" evidence="1">
    <location>
        <begin position="30"/>
        <end position="112"/>
    </location>
</feature>
<dbReference type="AlphaFoldDB" id="F2KRW5"/>
<dbReference type="PANTHER" id="PTHR37030">
    <property type="entry name" value="NUCLEOTIDYLTRANSFERASE"/>
    <property type="match status" value="1"/>
</dbReference>
<dbReference type="PANTHER" id="PTHR37030:SF1">
    <property type="entry name" value="NUCLEOTIDYLTRANSFERASE"/>
    <property type="match status" value="1"/>
</dbReference>
<organism evidence="2 3">
    <name type="scientific">Archaeoglobus veneficus (strain DSM 11195 / SNP6)</name>
    <dbReference type="NCBI Taxonomy" id="693661"/>
    <lineage>
        <taxon>Archaea</taxon>
        <taxon>Methanobacteriati</taxon>
        <taxon>Methanobacteriota</taxon>
        <taxon>Archaeoglobi</taxon>
        <taxon>Archaeoglobales</taxon>
        <taxon>Archaeoglobaceae</taxon>
        <taxon>Archaeoglobus</taxon>
    </lineage>
</organism>